<dbReference type="Pfam" id="PF02458">
    <property type="entry name" value="Transferase"/>
    <property type="match status" value="1"/>
</dbReference>
<evidence type="ECO:0000256" key="1">
    <source>
        <dbReference type="ARBA" id="ARBA00022679"/>
    </source>
</evidence>
<dbReference type="InterPro" id="IPR023213">
    <property type="entry name" value="CAT-like_dom_sf"/>
</dbReference>
<feature type="non-terminal residue" evidence="3">
    <location>
        <position position="435"/>
    </location>
</feature>
<dbReference type="AlphaFoldDB" id="A0A420Y1P1"/>
<evidence type="ECO:0000313" key="4">
    <source>
        <dbReference type="Proteomes" id="UP000275385"/>
    </source>
</evidence>
<keyword evidence="4" id="KW-1185">Reference proteome</keyword>
<dbReference type="Proteomes" id="UP000275385">
    <property type="component" value="Unassembled WGS sequence"/>
</dbReference>
<sequence length="435" mass="48549">MPEVQEFQLHPLGWENDPEEERFKLSTLDYLSAKTYNNYALFFKLDDEEKGKVAEVLKEGLERTLSQARHLVGTIERDEDGSHSFVKRKNSTVKFIVQHLDSPQDDFPSFVDIDKAHFTSNTLGDIKVLSNAPMTYGEKPEADPDSRPVIASYKANFIPGGLVFNMHSHHYSNDVMGWGSFTKQLAENCYAIINGTEFPSFDPKCLDRSRFTAPYVPDESRVDAPPQADRHPEHKDSQSLIFHLPKSKAAALKKAASPEDGSWISTYDAVAAIIWRVFSKIRAPLYKPDPASKLIWAEGVNLTKRLTNPTMPARMQGNLFFATLSAMSAVPQPTTAEVIADAPLSRLARYTRQMTDGVTGELLGAALPMLAPVRNKKDLSVRVNSFPPMSLVITDWRDADVCTADFGFGKPTAFRHLFDTVTEGLVIIYPPRNGP</sequence>
<feature type="compositionally biased region" description="Basic and acidic residues" evidence="2">
    <location>
        <begin position="218"/>
        <end position="237"/>
    </location>
</feature>
<keyword evidence="1" id="KW-0808">Transferase</keyword>
<dbReference type="Gene3D" id="3.30.559.10">
    <property type="entry name" value="Chloramphenicol acetyltransferase-like domain"/>
    <property type="match status" value="2"/>
</dbReference>
<evidence type="ECO:0000256" key="2">
    <source>
        <dbReference type="SAM" id="MobiDB-lite"/>
    </source>
</evidence>
<dbReference type="STRING" id="177199.A0A420Y1P1"/>
<feature type="region of interest" description="Disordered" evidence="2">
    <location>
        <begin position="216"/>
        <end position="237"/>
    </location>
</feature>
<name>A0A420Y1P1_9PEZI</name>
<gene>
    <name evidence="3" type="ORF">DL546_005400</name>
</gene>
<protein>
    <recommendedName>
        <fullName evidence="5">Trichothecene 3-O-acetyltransferase</fullName>
    </recommendedName>
</protein>
<dbReference type="PANTHER" id="PTHR31896:SF13">
    <property type="entry name" value="TRICHOTHECENE 3-O-ACETYLTRANSFERASE"/>
    <property type="match status" value="1"/>
</dbReference>
<dbReference type="EMBL" id="QVQW01000071">
    <property type="protein sequence ID" value="RKU41628.1"/>
    <property type="molecule type" value="Genomic_DNA"/>
</dbReference>
<reference evidence="3 4" key="1">
    <citation type="submission" date="2018-08" db="EMBL/GenBank/DDBJ databases">
        <title>Draft genome of the lignicolous fungus Coniochaeta pulveracea.</title>
        <authorList>
            <person name="Borstlap C.J."/>
            <person name="De Witt R.N."/>
            <person name="Botha A."/>
            <person name="Volschenk H."/>
        </authorList>
    </citation>
    <scope>NUCLEOTIDE SEQUENCE [LARGE SCALE GENOMIC DNA]</scope>
    <source>
        <strain evidence="3 4">CAB683</strain>
    </source>
</reference>
<dbReference type="GO" id="GO:0016740">
    <property type="term" value="F:transferase activity"/>
    <property type="evidence" value="ECO:0007669"/>
    <property type="project" value="UniProtKB-KW"/>
</dbReference>
<dbReference type="OrthoDB" id="671439at2759"/>
<dbReference type="InterPro" id="IPR051283">
    <property type="entry name" value="Sec_Metabolite_Acyltrans"/>
</dbReference>
<proteinExistence type="predicted"/>
<comment type="caution">
    <text evidence="3">The sequence shown here is derived from an EMBL/GenBank/DDBJ whole genome shotgun (WGS) entry which is preliminary data.</text>
</comment>
<evidence type="ECO:0000313" key="3">
    <source>
        <dbReference type="EMBL" id="RKU41628.1"/>
    </source>
</evidence>
<accession>A0A420Y1P1</accession>
<organism evidence="3 4">
    <name type="scientific">Coniochaeta pulveracea</name>
    <dbReference type="NCBI Taxonomy" id="177199"/>
    <lineage>
        <taxon>Eukaryota</taxon>
        <taxon>Fungi</taxon>
        <taxon>Dikarya</taxon>
        <taxon>Ascomycota</taxon>
        <taxon>Pezizomycotina</taxon>
        <taxon>Sordariomycetes</taxon>
        <taxon>Sordariomycetidae</taxon>
        <taxon>Coniochaetales</taxon>
        <taxon>Coniochaetaceae</taxon>
        <taxon>Coniochaeta</taxon>
    </lineage>
</organism>
<dbReference type="PANTHER" id="PTHR31896">
    <property type="entry name" value="FAMILY REGULATORY PROTEIN, PUTATIVE (AFU_ORTHOLOGUE AFUA_3G14730)-RELATED"/>
    <property type="match status" value="1"/>
</dbReference>
<evidence type="ECO:0008006" key="5">
    <source>
        <dbReference type="Google" id="ProtNLM"/>
    </source>
</evidence>